<dbReference type="CDD" id="cd03244">
    <property type="entry name" value="ABCC_MRP_domain2"/>
    <property type="match status" value="1"/>
</dbReference>
<dbReference type="InterPro" id="IPR003439">
    <property type="entry name" value="ABC_transporter-like_ATP-bd"/>
</dbReference>
<keyword evidence="6" id="KW-0067">ATP-binding</keyword>
<name>A0A1B0CHW8_LUTLO</name>
<dbReference type="EMBL" id="AJWK01012819">
    <property type="status" value="NOT_ANNOTATED_CDS"/>
    <property type="molecule type" value="Genomic_DNA"/>
</dbReference>
<evidence type="ECO:0000313" key="14">
    <source>
        <dbReference type="Proteomes" id="UP000092461"/>
    </source>
</evidence>
<feature type="domain" description="ABC transmembrane type-1" evidence="12">
    <location>
        <begin position="539"/>
        <end position="844"/>
    </location>
</feature>
<keyword evidence="8 10" id="KW-0472">Membrane</keyword>
<dbReference type="FunFam" id="1.20.1560.10:FF:000026">
    <property type="entry name" value="Multidrug resistance-associated protein lethal(2)03659"/>
    <property type="match status" value="1"/>
</dbReference>
<dbReference type="InterPro" id="IPR036640">
    <property type="entry name" value="ABC1_TM_sf"/>
</dbReference>
<dbReference type="VEuPathDB" id="VectorBase:LLOJ004030"/>
<organism evidence="13 14">
    <name type="scientific">Lutzomyia longipalpis</name>
    <name type="common">Sand fly</name>
    <dbReference type="NCBI Taxonomy" id="7200"/>
    <lineage>
        <taxon>Eukaryota</taxon>
        <taxon>Metazoa</taxon>
        <taxon>Ecdysozoa</taxon>
        <taxon>Arthropoda</taxon>
        <taxon>Hexapoda</taxon>
        <taxon>Insecta</taxon>
        <taxon>Pterygota</taxon>
        <taxon>Neoptera</taxon>
        <taxon>Endopterygota</taxon>
        <taxon>Diptera</taxon>
        <taxon>Nematocera</taxon>
        <taxon>Psychodoidea</taxon>
        <taxon>Psychodidae</taxon>
        <taxon>Lutzomyia</taxon>
        <taxon>Lutzomyia</taxon>
    </lineage>
</organism>
<dbReference type="FunFam" id="3.40.50.300:FF:000163">
    <property type="entry name" value="Multidrug resistance-associated protein member 4"/>
    <property type="match status" value="1"/>
</dbReference>
<feature type="transmembrane region" description="Helical" evidence="10">
    <location>
        <begin position="202"/>
        <end position="224"/>
    </location>
</feature>
<reference evidence="13" key="1">
    <citation type="submission" date="2020-05" db="UniProtKB">
        <authorList>
            <consortium name="EnsemblMetazoa"/>
        </authorList>
    </citation>
    <scope>IDENTIFICATION</scope>
    <source>
        <strain evidence="13">Jacobina</strain>
    </source>
</reference>
<dbReference type="InterPro" id="IPR027417">
    <property type="entry name" value="P-loop_NTPase"/>
</dbReference>
<evidence type="ECO:0000256" key="5">
    <source>
        <dbReference type="ARBA" id="ARBA00022741"/>
    </source>
</evidence>
<dbReference type="Gene3D" id="1.20.1560.10">
    <property type="entry name" value="ABC transporter type 1, transmembrane domain"/>
    <property type="match status" value="2"/>
</dbReference>
<comment type="similarity">
    <text evidence="2">Belongs to the ABC transporter superfamily. ABCC family. Conjugate transporter (TC 3.A.1.208) subfamily.</text>
</comment>
<dbReference type="PROSITE" id="PS00211">
    <property type="entry name" value="ABC_TRANSPORTER_1"/>
    <property type="match status" value="1"/>
</dbReference>
<feature type="region of interest" description="Disordered" evidence="9">
    <location>
        <begin position="456"/>
        <end position="491"/>
    </location>
</feature>
<dbReference type="FunFam" id="1.20.1560.10:FF:000014">
    <property type="entry name" value="Multidrug resistance-associated protein member 4"/>
    <property type="match status" value="1"/>
</dbReference>
<evidence type="ECO:0000256" key="6">
    <source>
        <dbReference type="ARBA" id="ARBA00022840"/>
    </source>
</evidence>
<keyword evidence="4 10" id="KW-0812">Transmembrane</keyword>
<evidence type="ECO:0000256" key="10">
    <source>
        <dbReference type="SAM" id="Phobius"/>
    </source>
</evidence>
<feature type="transmembrane region" description="Helical" evidence="10">
    <location>
        <begin position="129"/>
        <end position="148"/>
    </location>
</feature>
<feature type="transmembrane region" description="Helical" evidence="10">
    <location>
        <begin position="313"/>
        <end position="337"/>
    </location>
</feature>
<dbReference type="VEuPathDB" id="VectorBase:LLONM1_004733"/>
<sequence length="1138" mass="128438">MEAAQRTLQPNPREKANVVSVLTFWWTVELFKTGYRKVLDLGDLFRPLNEDRSEALGDRLELKWREQLKKSSDDPSLIKAVALTFWREYGLMALLVIVNETAVRLGQPLLLGRLLLYFRHDSDMTHKEALLCAGGIVGLSLFYTITVNQYIFDAFYYGMRVRVAMCSIIYRKALKLSRTALGDTAPGKVVNLLSNDVNRFDLVSVFIHMMWASPLIALVVGYLLWLEVGWAGFVGILVVFTVVPLQSYTGKLSSRFRLQAALRTDERVRFMDEIISGVQVIKMYAWEAPFAKLITVARKLELKIIRRSAFVRAIYMTFLLFTTRMALFCTMLTMVLMDHEITAAKMFVRGVAEIAEVLVALKRLRKFLMYEERDEPNRKQRIAQLVLESHPFYKLSSKNSVRKWIHADPWKSIVRWTGALDWLVVLKDGQIEIQGPPLDVFHSGIDFAKLLNADDDDAEDGKSEKPKFRRQQSTSSSRSQSSRNSLSSEDELDDMIDEKKEKENQPAMVALEGTSKGTVKGPIFINYLKAGGNWAVLSIMFVLFLITQFMASGFDWFIAYWTSQEELRDLYNVTLETQEFILTNKTLQFVDSEVPYLLSTETCLYIAGGMVISLFLFGLIRSLGFYSMCIKASQRLHDGMFNGIISTTMRFFDTNPSGRILNRFSKDLGATDEQLPKAILDATQIILNMFGSIIVATTVNPLFLAPIAGLTVIFLFIRKVYLRTSKNIKRLDGITRSPVFTHLGASLMGLPTIRAFGAQEILVKEFDALQDTHTASWYMFIGSSGAFGYVMDLLCVAFIFFVTFSFLLIDTDAMGDQVGLAISQAMALTGFLQWGIRQSAEVANQLMSVERVMEYRDLVSEKQPEKPQEVSAEWPETGKLEMKDVRYRYFKEADPVLKGVNLSIKAKEKIGIVGRTGAGKSSLIGTLFRLAEVEGDIEIDGVKTDKIALQKLRSKVSIIPQDPVLFSGTLRRNLDPFEEYKDAALWQSLEEVELKDIASGPLALQAEVLAGGSNYSVGQRQLICLARAILRNNKILVLDEATANVDPNTDALIQQTIRTRFADCTVLTVAHRLHTIMDSDRVLVMSDGLVGEFDAPHLLLQRPKGLLREMVNSTGPQESERLMKIAKDAFESNFKDYL</sequence>
<evidence type="ECO:0000259" key="12">
    <source>
        <dbReference type="PROSITE" id="PS50929"/>
    </source>
</evidence>
<dbReference type="SMART" id="SM00382">
    <property type="entry name" value="AAA"/>
    <property type="match status" value="1"/>
</dbReference>
<dbReference type="GO" id="GO:0005524">
    <property type="term" value="F:ATP binding"/>
    <property type="evidence" value="ECO:0007669"/>
    <property type="project" value="UniProtKB-KW"/>
</dbReference>
<evidence type="ECO:0000256" key="9">
    <source>
        <dbReference type="SAM" id="MobiDB-lite"/>
    </source>
</evidence>
<dbReference type="AlphaFoldDB" id="A0A1B0CHW8"/>
<dbReference type="InterPro" id="IPR003593">
    <property type="entry name" value="AAA+_ATPase"/>
</dbReference>
<accession>A0A1B0CHW8</accession>
<dbReference type="SUPFAM" id="SSF52540">
    <property type="entry name" value="P-loop containing nucleoside triphosphate hydrolases"/>
    <property type="match status" value="1"/>
</dbReference>
<evidence type="ECO:0000256" key="8">
    <source>
        <dbReference type="ARBA" id="ARBA00023136"/>
    </source>
</evidence>
<dbReference type="Gene3D" id="3.40.50.300">
    <property type="entry name" value="P-loop containing nucleotide triphosphate hydrolases"/>
    <property type="match status" value="1"/>
</dbReference>
<protein>
    <submittedName>
        <fullName evidence="13">Uncharacterized protein</fullName>
    </submittedName>
</protein>
<dbReference type="GO" id="GO:0140359">
    <property type="term" value="F:ABC-type transporter activity"/>
    <property type="evidence" value="ECO:0007669"/>
    <property type="project" value="InterPro"/>
</dbReference>
<dbReference type="InterPro" id="IPR017871">
    <property type="entry name" value="ABC_transporter-like_CS"/>
</dbReference>
<feature type="transmembrane region" description="Helical" evidence="10">
    <location>
        <begin position="786"/>
        <end position="809"/>
    </location>
</feature>
<evidence type="ECO:0000256" key="1">
    <source>
        <dbReference type="ARBA" id="ARBA00004141"/>
    </source>
</evidence>
<feature type="compositionally biased region" description="Low complexity" evidence="9">
    <location>
        <begin position="471"/>
        <end position="487"/>
    </location>
</feature>
<keyword evidence="14" id="KW-1185">Reference proteome</keyword>
<dbReference type="GO" id="GO:0016020">
    <property type="term" value="C:membrane"/>
    <property type="evidence" value="ECO:0007669"/>
    <property type="project" value="UniProtKB-SubCell"/>
</dbReference>
<evidence type="ECO:0000256" key="7">
    <source>
        <dbReference type="ARBA" id="ARBA00022989"/>
    </source>
</evidence>
<evidence type="ECO:0000256" key="3">
    <source>
        <dbReference type="ARBA" id="ARBA00022448"/>
    </source>
</evidence>
<dbReference type="PROSITE" id="PS50929">
    <property type="entry name" value="ABC_TM1F"/>
    <property type="match status" value="2"/>
</dbReference>
<feature type="transmembrane region" description="Helical" evidence="10">
    <location>
        <begin position="604"/>
        <end position="626"/>
    </location>
</feature>
<dbReference type="PROSITE" id="PS50893">
    <property type="entry name" value="ABC_TRANSPORTER_2"/>
    <property type="match status" value="1"/>
</dbReference>
<dbReference type="InterPro" id="IPR050173">
    <property type="entry name" value="ABC_transporter_C-like"/>
</dbReference>
<dbReference type="EnsemblMetazoa" id="LLOJ004030-RA">
    <property type="protein sequence ID" value="LLOJ004030-PA"/>
    <property type="gene ID" value="LLOJ004030"/>
</dbReference>
<feature type="domain" description="ABC transmembrane type-1" evidence="12">
    <location>
        <begin position="91"/>
        <end position="347"/>
    </location>
</feature>
<dbReference type="Pfam" id="PF00664">
    <property type="entry name" value="ABC_membrane"/>
    <property type="match status" value="2"/>
</dbReference>
<evidence type="ECO:0000256" key="4">
    <source>
        <dbReference type="ARBA" id="ARBA00022692"/>
    </source>
</evidence>
<dbReference type="GO" id="GO:0016887">
    <property type="term" value="F:ATP hydrolysis activity"/>
    <property type="evidence" value="ECO:0007669"/>
    <property type="project" value="InterPro"/>
</dbReference>
<keyword evidence="5" id="KW-0547">Nucleotide-binding</keyword>
<proteinExistence type="inferred from homology"/>
<keyword evidence="7 10" id="KW-1133">Transmembrane helix</keyword>
<evidence type="ECO:0000313" key="13">
    <source>
        <dbReference type="EnsemblMetazoa" id="LLOJ004030-PA"/>
    </source>
</evidence>
<feature type="transmembrane region" description="Helical" evidence="10">
    <location>
        <begin position="230"/>
        <end position="248"/>
    </location>
</feature>
<feature type="domain" description="ABC transporter" evidence="11">
    <location>
        <begin position="880"/>
        <end position="1112"/>
    </location>
</feature>
<dbReference type="PANTHER" id="PTHR24223:SF456">
    <property type="entry name" value="MULTIDRUG RESISTANCE-ASSOCIATED PROTEIN LETHAL(2)03659"/>
    <property type="match status" value="1"/>
</dbReference>
<dbReference type="Proteomes" id="UP000092461">
    <property type="component" value="Unassembled WGS sequence"/>
</dbReference>
<keyword evidence="3" id="KW-0813">Transport</keyword>
<dbReference type="InterPro" id="IPR011527">
    <property type="entry name" value="ABC1_TM_dom"/>
</dbReference>
<dbReference type="PANTHER" id="PTHR24223">
    <property type="entry name" value="ATP-BINDING CASSETTE SUB-FAMILY C"/>
    <property type="match status" value="1"/>
</dbReference>
<dbReference type="Pfam" id="PF00005">
    <property type="entry name" value="ABC_tran"/>
    <property type="match status" value="1"/>
</dbReference>
<feature type="transmembrane region" description="Helical" evidence="10">
    <location>
        <begin position="702"/>
        <end position="721"/>
    </location>
</feature>
<evidence type="ECO:0000256" key="2">
    <source>
        <dbReference type="ARBA" id="ARBA00009726"/>
    </source>
</evidence>
<feature type="transmembrane region" description="Helical" evidence="10">
    <location>
        <begin position="534"/>
        <end position="561"/>
    </location>
</feature>
<comment type="subcellular location">
    <subcellularLocation>
        <location evidence="1">Membrane</location>
        <topology evidence="1">Multi-pass membrane protein</topology>
    </subcellularLocation>
</comment>
<dbReference type="SUPFAM" id="SSF90123">
    <property type="entry name" value="ABC transporter transmembrane region"/>
    <property type="match status" value="2"/>
</dbReference>
<dbReference type="EMBL" id="AJWK01012820">
    <property type="status" value="NOT_ANNOTATED_CDS"/>
    <property type="molecule type" value="Genomic_DNA"/>
</dbReference>
<evidence type="ECO:0000259" key="11">
    <source>
        <dbReference type="PROSITE" id="PS50893"/>
    </source>
</evidence>